<organism evidence="2 3">
    <name type="scientific">Hymenobacter algoricola</name>
    <dbReference type="NCBI Taxonomy" id="486267"/>
    <lineage>
        <taxon>Bacteria</taxon>
        <taxon>Pseudomonadati</taxon>
        <taxon>Bacteroidota</taxon>
        <taxon>Cytophagia</taxon>
        <taxon>Cytophagales</taxon>
        <taxon>Hymenobacteraceae</taxon>
        <taxon>Hymenobacter</taxon>
    </lineage>
</organism>
<comment type="caution">
    <text evidence="2">The sequence shown here is derived from an EMBL/GenBank/DDBJ whole genome shotgun (WGS) entry which is preliminary data.</text>
</comment>
<dbReference type="InterPro" id="IPR041662">
    <property type="entry name" value="SusD-like_2"/>
</dbReference>
<dbReference type="Proteomes" id="UP001499909">
    <property type="component" value="Unassembled WGS sequence"/>
</dbReference>
<reference evidence="3" key="1">
    <citation type="journal article" date="2019" name="Int. J. Syst. Evol. Microbiol.">
        <title>The Global Catalogue of Microorganisms (GCM) 10K type strain sequencing project: providing services to taxonomists for standard genome sequencing and annotation.</title>
        <authorList>
            <consortium name="The Broad Institute Genomics Platform"/>
            <consortium name="The Broad Institute Genome Sequencing Center for Infectious Disease"/>
            <person name="Wu L."/>
            <person name="Ma J."/>
        </authorList>
    </citation>
    <scope>NUCLEOTIDE SEQUENCE [LARGE SCALE GENOMIC DNA]</scope>
    <source>
        <strain evidence="3">JCM 17214</strain>
    </source>
</reference>
<dbReference type="EMBL" id="BAABDH010000002">
    <property type="protein sequence ID" value="GAA3917613.1"/>
    <property type="molecule type" value="Genomic_DNA"/>
</dbReference>
<keyword evidence="2" id="KW-0449">Lipoprotein</keyword>
<dbReference type="SUPFAM" id="SSF48452">
    <property type="entry name" value="TPR-like"/>
    <property type="match status" value="1"/>
</dbReference>
<protein>
    <submittedName>
        <fullName evidence="2">SusD/RagB family nutrient-binding outer membrane lipoprotein</fullName>
    </submittedName>
</protein>
<evidence type="ECO:0000256" key="1">
    <source>
        <dbReference type="SAM" id="SignalP"/>
    </source>
</evidence>
<sequence length="524" mass="56899">MAFNQLTSMKKYLLSLGLLLGGGALNSCESFLDENTDPNSPSAATPNLLLPNIIAQGFQTQMFTALRTPFITQYVVSRTANSGGNDQYYFTNAQSTNTFNYTYFYSGSNIPGMIQAAQAEGSPYYVGTGKIMMALLLSHATDMLGDIPYSEAFRGAQNYTPKYDAQEQIYATIFQLLREGAVQLKRPATDNSRPLYSTAPSISGDILYQGNTQKWVKLAYALRARQLQHLTKKSSYSAAAVLAACDSAFTSSADDAQLNFQTAVAPLTGTTNIFGTTRANFGTATFASNFVKYVNGNGTFPGVPDPRGPIMTSAATVGTAGIDPGRGGGVAVTSTGGVTDFYSSWYARDLGYFEVITYHELKFIEAEAAFKAGNIGRAFAAYREGIRAHMAKVGQGGSNASPAVTFPVITPTQIDNYLASAAAAQTPATLTIRNIMEQKYIAMFLNPESWSDLRRYDFSTQIYVNLVYPTYPANVPQASQPLKGQFPRRLLPGLTEVQYNPGEIARIGANDPDYVTRPLWWDMP</sequence>
<feature type="signal peptide" evidence="1">
    <location>
        <begin position="1"/>
        <end position="26"/>
    </location>
</feature>
<name>A0ABP7MA92_9BACT</name>
<accession>A0ABP7MA92</accession>
<feature type="chain" id="PRO_5046378759" evidence="1">
    <location>
        <begin position="27"/>
        <end position="524"/>
    </location>
</feature>
<evidence type="ECO:0000313" key="3">
    <source>
        <dbReference type="Proteomes" id="UP001499909"/>
    </source>
</evidence>
<gene>
    <name evidence="2" type="ORF">GCM10022406_00460</name>
</gene>
<dbReference type="InterPro" id="IPR011990">
    <property type="entry name" value="TPR-like_helical_dom_sf"/>
</dbReference>
<dbReference type="Gene3D" id="1.25.40.390">
    <property type="match status" value="1"/>
</dbReference>
<evidence type="ECO:0000313" key="2">
    <source>
        <dbReference type="EMBL" id="GAA3917613.1"/>
    </source>
</evidence>
<dbReference type="Pfam" id="PF12771">
    <property type="entry name" value="SusD-like_2"/>
    <property type="match status" value="1"/>
</dbReference>
<keyword evidence="1" id="KW-0732">Signal</keyword>
<keyword evidence="3" id="KW-1185">Reference proteome</keyword>
<proteinExistence type="predicted"/>